<protein>
    <recommendedName>
        <fullName evidence="4">DUF1366 domain-containing protein</fullName>
    </recommendedName>
</protein>
<evidence type="ECO:0000313" key="2">
    <source>
        <dbReference type="EMBL" id="MDK7188136.1"/>
    </source>
</evidence>
<proteinExistence type="predicted"/>
<evidence type="ECO:0008006" key="4">
    <source>
        <dbReference type="Google" id="ProtNLM"/>
    </source>
</evidence>
<gene>
    <name evidence="2" type="ORF">QP433_09150</name>
</gene>
<keyword evidence="1" id="KW-0175">Coiled coil</keyword>
<dbReference type="EMBL" id="JASOOE010000030">
    <property type="protein sequence ID" value="MDK7188136.1"/>
    <property type="molecule type" value="Genomic_DNA"/>
</dbReference>
<sequence length="134" mass="15251">MKYEILNKPYFKPAINATEVQIYSNAPYTVITRDLSGDVADKPDDELIRLVLDQMAMEYDPTDKLNQLDRALVAVDEKLKELDEITKESKKRLDEAIKESKEQTEVIQGAFVEVMDLVGKLMEQPSNDTEAQAN</sequence>
<organism evidence="2 3">
    <name type="scientific">Facklamia hominis</name>
    <dbReference type="NCBI Taxonomy" id="178214"/>
    <lineage>
        <taxon>Bacteria</taxon>
        <taxon>Bacillati</taxon>
        <taxon>Bacillota</taxon>
        <taxon>Bacilli</taxon>
        <taxon>Lactobacillales</taxon>
        <taxon>Aerococcaceae</taxon>
        <taxon>Facklamia</taxon>
    </lineage>
</organism>
<feature type="coiled-coil region" evidence="1">
    <location>
        <begin position="65"/>
        <end position="99"/>
    </location>
</feature>
<name>A0AAJ1V449_9LACT</name>
<evidence type="ECO:0000313" key="3">
    <source>
        <dbReference type="Proteomes" id="UP001229251"/>
    </source>
</evidence>
<reference evidence="2" key="1">
    <citation type="submission" date="2023-05" db="EMBL/GenBank/DDBJ databases">
        <title>Cataloging the Phylogenetic Diversity of Human Bladder Bacteria.</title>
        <authorList>
            <person name="Du J."/>
        </authorList>
    </citation>
    <scope>NUCLEOTIDE SEQUENCE</scope>
    <source>
        <strain evidence="2">UMB1231</strain>
    </source>
</reference>
<accession>A0AAJ1V449</accession>
<comment type="caution">
    <text evidence="2">The sequence shown here is derived from an EMBL/GenBank/DDBJ whole genome shotgun (WGS) entry which is preliminary data.</text>
</comment>
<dbReference type="Proteomes" id="UP001229251">
    <property type="component" value="Unassembled WGS sequence"/>
</dbReference>
<evidence type="ECO:0000256" key="1">
    <source>
        <dbReference type="SAM" id="Coils"/>
    </source>
</evidence>
<dbReference type="RefSeq" id="WP_285066535.1">
    <property type="nucleotide sequence ID" value="NZ_JASOOE010000030.1"/>
</dbReference>
<dbReference type="AlphaFoldDB" id="A0AAJ1V449"/>